<proteinExistence type="predicted"/>
<organism evidence="2 3">
    <name type="scientific">Hibiscus sabdariffa</name>
    <name type="common">roselle</name>
    <dbReference type="NCBI Taxonomy" id="183260"/>
    <lineage>
        <taxon>Eukaryota</taxon>
        <taxon>Viridiplantae</taxon>
        <taxon>Streptophyta</taxon>
        <taxon>Embryophyta</taxon>
        <taxon>Tracheophyta</taxon>
        <taxon>Spermatophyta</taxon>
        <taxon>Magnoliopsida</taxon>
        <taxon>eudicotyledons</taxon>
        <taxon>Gunneridae</taxon>
        <taxon>Pentapetalae</taxon>
        <taxon>rosids</taxon>
        <taxon>malvids</taxon>
        <taxon>Malvales</taxon>
        <taxon>Malvaceae</taxon>
        <taxon>Malvoideae</taxon>
        <taxon>Hibiscus</taxon>
    </lineage>
</organism>
<evidence type="ECO:0000313" key="2">
    <source>
        <dbReference type="EMBL" id="KAK9021607.1"/>
    </source>
</evidence>
<dbReference type="EMBL" id="JBBPBN010000016">
    <property type="protein sequence ID" value="KAK9021607.1"/>
    <property type="molecule type" value="Genomic_DNA"/>
</dbReference>
<gene>
    <name evidence="2" type="ORF">V6N11_011587</name>
</gene>
<keyword evidence="3" id="KW-1185">Reference proteome</keyword>
<evidence type="ECO:0000313" key="3">
    <source>
        <dbReference type="Proteomes" id="UP001396334"/>
    </source>
</evidence>
<protein>
    <submittedName>
        <fullName evidence="2">Uncharacterized protein</fullName>
    </submittedName>
</protein>
<accession>A0ABR2S9G6</accession>
<evidence type="ECO:0000256" key="1">
    <source>
        <dbReference type="SAM" id="MobiDB-lite"/>
    </source>
</evidence>
<feature type="compositionally biased region" description="Polar residues" evidence="1">
    <location>
        <begin position="19"/>
        <end position="31"/>
    </location>
</feature>
<comment type="caution">
    <text evidence="2">The sequence shown here is derived from an EMBL/GenBank/DDBJ whole genome shotgun (WGS) entry which is preliminary data.</text>
</comment>
<dbReference type="Proteomes" id="UP001396334">
    <property type="component" value="Unassembled WGS sequence"/>
</dbReference>
<name>A0ABR2S9G6_9ROSI</name>
<feature type="region of interest" description="Disordered" evidence="1">
    <location>
        <begin position="78"/>
        <end position="117"/>
    </location>
</feature>
<reference evidence="2 3" key="1">
    <citation type="journal article" date="2024" name="G3 (Bethesda)">
        <title>Genome assembly of Hibiscus sabdariffa L. provides insights into metabolisms of medicinal natural products.</title>
        <authorList>
            <person name="Kim T."/>
        </authorList>
    </citation>
    <scope>NUCLEOTIDE SEQUENCE [LARGE SCALE GENOMIC DNA]</scope>
    <source>
        <strain evidence="2">TK-2024</strain>
        <tissue evidence="2">Old leaves</tissue>
    </source>
</reference>
<feature type="region of interest" description="Disordered" evidence="1">
    <location>
        <begin position="1"/>
        <end position="61"/>
    </location>
</feature>
<sequence length="117" mass="12147">MAAAPSSSGPFFGIREENQNQMKQLHSSSTGLPPPKKKRNHPGNPSKSRCGSGGTISQGFNGNKQVHLLATALLKKAAQLGSSSSGGSNNNDDNSLLRSFRTSSSTGTETSNFGGVR</sequence>